<reference evidence="8 9" key="1">
    <citation type="submission" date="2016-09" db="EMBL/GenBank/DDBJ databases">
        <title>Extensive genetic diversity and differential bi-allelic expression allows diatom success in the polar Southern Ocean.</title>
        <authorList>
            <consortium name="DOE Joint Genome Institute"/>
            <person name="Mock T."/>
            <person name="Otillar R.P."/>
            <person name="Strauss J."/>
            <person name="Dupont C."/>
            <person name="Frickenhaus S."/>
            <person name="Maumus F."/>
            <person name="Mcmullan M."/>
            <person name="Sanges R."/>
            <person name="Schmutz J."/>
            <person name="Toseland A."/>
            <person name="Valas R."/>
            <person name="Veluchamy A."/>
            <person name="Ward B.J."/>
            <person name="Allen A."/>
            <person name="Barry K."/>
            <person name="Falciatore A."/>
            <person name="Ferrante M."/>
            <person name="Fortunato A.E."/>
            <person name="Gloeckner G."/>
            <person name="Gruber A."/>
            <person name="Hipkin R."/>
            <person name="Janech M."/>
            <person name="Kroth P."/>
            <person name="Leese F."/>
            <person name="Lindquist E."/>
            <person name="Lyon B.R."/>
            <person name="Martin J."/>
            <person name="Mayer C."/>
            <person name="Parker M."/>
            <person name="Quesneville H."/>
            <person name="Raymond J."/>
            <person name="Uhlig C."/>
            <person name="Valentin K.U."/>
            <person name="Worden A.Z."/>
            <person name="Armbrust E.V."/>
            <person name="Bowler C."/>
            <person name="Green B."/>
            <person name="Moulton V."/>
            <person name="Van Oosterhout C."/>
            <person name="Grigoriev I."/>
        </authorList>
    </citation>
    <scope>NUCLEOTIDE SEQUENCE [LARGE SCALE GENOMIC DNA]</scope>
    <source>
        <strain evidence="8 9">CCMP1102</strain>
    </source>
</reference>
<dbReference type="InterPro" id="IPR052056">
    <property type="entry name" value="Mono-ARTD/PARP"/>
</dbReference>
<evidence type="ECO:0000256" key="5">
    <source>
        <dbReference type="ARBA" id="ARBA00023242"/>
    </source>
</evidence>
<dbReference type="PANTHER" id="PTHR14453:SF67">
    <property type="entry name" value="POLY [ADP-RIBOSE] POLYMERASE"/>
    <property type="match status" value="1"/>
</dbReference>
<dbReference type="GO" id="GO:0005634">
    <property type="term" value="C:nucleus"/>
    <property type="evidence" value="ECO:0007669"/>
    <property type="project" value="UniProtKB-SubCell"/>
</dbReference>
<dbReference type="Pfam" id="PF00644">
    <property type="entry name" value="PARP"/>
    <property type="match status" value="1"/>
</dbReference>
<dbReference type="PANTHER" id="PTHR14453">
    <property type="entry name" value="PARP/ZINC FINGER CCCH TYPE DOMAIN CONTAINING PROTEIN"/>
    <property type="match status" value="1"/>
</dbReference>
<keyword evidence="5" id="KW-0539">Nucleus</keyword>
<evidence type="ECO:0000256" key="3">
    <source>
        <dbReference type="ARBA" id="ARBA00022679"/>
    </source>
</evidence>
<name>A0A1E7F520_9STRA</name>
<accession>A0A1E7F520</accession>
<gene>
    <name evidence="8" type="ORF">FRACYDRAFT_269753</name>
</gene>
<dbReference type="GO" id="GO:0003714">
    <property type="term" value="F:transcription corepressor activity"/>
    <property type="evidence" value="ECO:0007669"/>
    <property type="project" value="TreeGrafter"/>
</dbReference>
<evidence type="ECO:0000256" key="2">
    <source>
        <dbReference type="ARBA" id="ARBA00022676"/>
    </source>
</evidence>
<proteinExistence type="predicted"/>
<dbReference type="AlphaFoldDB" id="A0A1E7F520"/>
<dbReference type="GO" id="GO:0003950">
    <property type="term" value="F:NAD+ poly-ADP-ribosyltransferase activity"/>
    <property type="evidence" value="ECO:0007669"/>
    <property type="project" value="UniProtKB-UniRule"/>
</dbReference>
<keyword evidence="2 6" id="KW-0328">Glycosyltransferase</keyword>
<evidence type="ECO:0000256" key="1">
    <source>
        <dbReference type="ARBA" id="ARBA00004123"/>
    </source>
</evidence>
<dbReference type="InParanoid" id="A0A1E7F520"/>
<evidence type="ECO:0000256" key="4">
    <source>
        <dbReference type="ARBA" id="ARBA00023027"/>
    </source>
</evidence>
<keyword evidence="3 6" id="KW-0808">Transferase</keyword>
<dbReference type="GO" id="GO:0005737">
    <property type="term" value="C:cytoplasm"/>
    <property type="evidence" value="ECO:0007669"/>
    <property type="project" value="TreeGrafter"/>
</dbReference>
<dbReference type="Gene3D" id="3.90.228.10">
    <property type="match status" value="1"/>
</dbReference>
<dbReference type="PROSITE" id="PS51059">
    <property type="entry name" value="PARP_CATALYTIC"/>
    <property type="match status" value="1"/>
</dbReference>
<sequence length="135" mass="15397">MQQALARFERSWLWHGTSEDSIEKIIQQGFNRSFCGKNATVYGKGVYFARDASYSSHDTYSPPNSSGHKYILACSVVVGEFCRGKRDARTPDLRDAAKNILYDSTVDHPANASLYVTYHDAQAYPEYVIIYKERR</sequence>
<dbReference type="EC" id="2.4.2.-" evidence="6"/>
<dbReference type="SUPFAM" id="SSF56399">
    <property type="entry name" value="ADP-ribosylation"/>
    <property type="match status" value="1"/>
</dbReference>
<dbReference type="KEGG" id="fcy:FRACYDRAFT_269753"/>
<comment type="subcellular location">
    <subcellularLocation>
        <location evidence="1">Nucleus</location>
    </subcellularLocation>
</comment>
<keyword evidence="4 6" id="KW-0520">NAD</keyword>
<keyword evidence="9" id="KW-1185">Reference proteome</keyword>
<evidence type="ECO:0000259" key="7">
    <source>
        <dbReference type="PROSITE" id="PS51059"/>
    </source>
</evidence>
<dbReference type="OrthoDB" id="10027809at2759"/>
<dbReference type="InterPro" id="IPR012317">
    <property type="entry name" value="Poly(ADP-ribose)pol_cat_dom"/>
</dbReference>
<evidence type="ECO:0000313" key="8">
    <source>
        <dbReference type="EMBL" id="OEU13282.1"/>
    </source>
</evidence>
<protein>
    <recommendedName>
        <fullName evidence="6">Poly [ADP-ribose] polymerase</fullName>
        <shortName evidence="6">PARP</shortName>
        <ecNumber evidence="6">2.4.2.-</ecNumber>
    </recommendedName>
</protein>
<dbReference type="CDD" id="cd01439">
    <property type="entry name" value="TCCD_inducible_PARP_like"/>
    <property type="match status" value="1"/>
</dbReference>
<dbReference type="Proteomes" id="UP000095751">
    <property type="component" value="Unassembled WGS sequence"/>
</dbReference>
<organism evidence="8 9">
    <name type="scientific">Fragilariopsis cylindrus CCMP1102</name>
    <dbReference type="NCBI Taxonomy" id="635003"/>
    <lineage>
        <taxon>Eukaryota</taxon>
        <taxon>Sar</taxon>
        <taxon>Stramenopiles</taxon>
        <taxon>Ochrophyta</taxon>
        <taxon>Bacillariophyta</taxon>
        <taxon>Bacillariophyceae</taxon>
        <taxon>Bacillariophycidae</taxon>
        <taxon>Bacillariales</taxon>
        <taxon>Bacillariaceae</taxon>
        <taxon>Fragilariopsis</taxon>
    </lineage>
</organism>
<dbReference type="GO" id="GO:0010629">
    <property type="term" value="P:negative regulation of gene expression"/>
    <property type="evidence" value="ECO:0007669"/>
    <property type="project" value="TreeGrafter"/>
</dbReference>
<evidence type="ECO:0000256" key="6">
    <source>
        <dbReference type="RuleBase" id="RU362114"/>
    </source>
</evidence>
<dbReference type="EMBL" id="KV784361">
    <property type="protein sequence ID" value="OEU13282.1"/>
    <property type="molecule type" value="Genomic_DNA"/>
</dbReference>
<evidence type="ECO:0000313" key="9">
    <source>
        <dbReference type="Proteomes" id="UP000095751"/>
    </source>
</evidence>
<feature type="domain" description="PARP catalytic" evidence="7">
    <location>
        <begin position="1"/>
        <end position="135"/>
    </location>
</feature>